<dbReference type="InterPro" id="IPR012340">
    <property type="entry name" value="NA-bd_OB-fold"/>
</dbReference>
<dbReference type="Pfam" id="PF02565">
    <property type="entry name" value="RecO_C"/>
    <property type="match status" value="1"/>
</dbReference>
<proteinExistence type="inferred from homology"/>
<feature type="domain" description="DNA replication/recombination mediator RecO N-terminal" evidence="9">
    <location>
        <begin position="1"/>
        <end position="75"/>
    </location>
</feature>
<gene>
    <name evidence="8 10" type="primary">recO</name>
    <name evidence="10" type="ORF">ACFFLH_05835</name>
</gene>
<dbReference type="InterPro" id="IPR022572">
    <property type="entry name" value="DNA_rep/recomb_RecO_N"/>
</dbReference>
<dbReference type="SUPFAM" id="SSF57863">
    <property type="entry name" value="ArfGap/RecO-like zinc finger"/>
    <property type="match status" value="1"/>
</dbReference>
<evidence type="ECO:0000256" key="4">
    <source>
        <dbReference type="ARBA" id="ARBA00022763"/>
    </source>
</evidence>
<evidence type="ECO:0000256" key="7">
    <source>
        <dbReference type="ARBA" id="ARBA00033409"/>
    </source>
</evidence>
<evidence type="ECO:0000313" key="11">
    <source>
        <dbReference type="Proteomes" id="UP001589628"/>
    </source>
</evidence>
<evidence type="ECO:0000256" key="6">
    <source>
        <dbReference type="ARBA" id="ARBA00023204"/>
    </source>
</evidence>
<organism evidence="10 11">
    <name type="scientific">Balneatrix alpica</name>
    <dbReference type="NCBI Taxonomy" id="75684"/>
    <lineage>
        <taxon>Bacteria</taxon>
        <taxon>Pseudomonadati</taxon>
        <taxon>Pseudomonadota</taxon>
        <taxon>Gammaproteobacteria</taxon>
        <taxon>Oceanospirillales</taxon>
        <taxon>Balneatrichaceae</taxon>
        <taxon>Balneatrix</taxon>
    </lineage>
</organism>
<evidence type="ECO:0000256" key="5">
    <source>
        <dbReference type="ARBA" id="ARBA00023172"/>
    </source>
</evidence>
<dbReference type="Pfam" id="PF11967">
    <property type="entry name" value="RecO_N"/>
    <property type="match status" value="1"/>
</dbReference>
<keyword evidence="4 8" id="KW-0227">DNA damage</keyword>
<comment type="similarity">
    <text evidence="2 8">Belongs to the RecO family.</text>
</comment>
<keyword evidence="6 8" id="KW-0234">DNA repair</keyword>
<dbReference type="EMBL" id="JBHLZN010000001">
    <property type="protein sequence ID" value="MFB9885923.1"/>
    <property type="molecule type" value="Genomic_DNA"/>
</dbReference>
<dbReference type="NCBIfam" id="TIGR00613">
    <property type="entry name" value="reco"/>
    <property type="match status" value="1"/>
</dbReference>
<comment type="caution">
    <text evidence="10">The sequence shown here is derived from an EMBL/GenBank/DDBJ whole genome shotgun (WGS) entry which is preliminary data.</text>
</comment>
<keyword evidence="5 8" id="KW-0233">DNA recombination</keyword>
<reference evidence="10 11" key="1">
    <citation type="submission" date="2024-09" db="EMBL/GenBank/DDBJ databases">
        <authorList>
            <person name="Sun Q."/>
            <person name="Mori K."/>
        </authorList>
    </citation>
    <scope>NUCLEOTIDE SEQUENCE [LARGE SCALE GENOMIC DNA]</scope>
    <source>
        <strain evidence="10 11">ATCC 51285</strain>
    </source>
</reference>
<evidence type="ECO:0000256" key="8">
    <source>
        <dbReference type="HAMAP-Rule" id="MF_00201"/>
    </source>
</evidence>
<evidence type="ECO:0000259" key="9">
    <source>
        <dbReference type="Pfam" id="PF11967"/>
    </source>
</evidence>
<name>A0ABV5Z9G6_9GAMM</name>
<dbReference type="Gene3D" id="1.20.1440.120">
    <property type="entry name" value="Recombination protein O, C-terminal domain"/>
    <property type="match status" value="1"/>
</dbReference>
<sequence length="238" mass="26984">MAQLWSQPAYLLHARPYRETSLLLTLLTPDEGKLGLVAKGARRPQSRQRSLLQPFLPLQINYSGRASLRNLQSVEANGLPAHLQGRVLISGLYLNELLVRLLAEGEPQPRLFVTYAWALQHLAEEGALEAVLRRFEKELLAELGFALNLSHCVEGQPLQAQSWYQFDPQQGLQRLASGAHNPQYHYPGWVLLALAEDDYQQPQVRRLGKILLRQALQPHLGEKPLHSRLLFQRPGQFS</sequence>
<dbReference type="InterPro" id="IPR037278">
    <property type="entry name" value="ARFGAP/RecO"/>
</dbReference>
<accession>A0ABV5Z9G6</accession>
<dbReference type="Gene3D" id="2.40.50.140">
    <property type="entry name" value="Nucleic acid-binding proteins"/>
    <property type="match status" value="1"/>
</dbReference>
<dbReference type="SUPFAM" id="SSF50249">
    <property type="entry name" value="Nucleic acid-binding proteins"/>
    <property type="match status" value="1"/>
</dbReference>
<evidence type="ECO:0000256" key="2">
    <source>
        <dbReference type="ARBA" id="ARBA00007452"/>
    </source>
</evidence>
<evidence type="ECO:0000313" key="10">
    <source>
        <dbReference type="EMBL" id="MFB9885923.1"/>
    </source>
</evidence>
<dbReference type="Proteomes" id="UP001589628">
    <property type="component" value="Unassembled WGS sequence"/>
</dbReference>
<protein>
    <recommendedName>
        <fullName evidence="3 8">DNA repair protein RecO</fullName>
    </recommendedName>
    <alternativeName>
        <fullName evidence="7 8">Recombination protein O</fullName>
    </alternativeName>
</protein>
<dbReference type="PANTHER" id="PTHR33991:SF1">
    <property type="entry name" value="DNA REPAIR PROTEIN RECO"/>
    <property type="match status" value="1"/>
</dbReference>
<dbReference type="InterPro" id="IPR003717">
    <property type="entry name" value="RecO"/>
</dbReference>
<evidence type="ECO:0000256" key="1">
    <source>
        <dbReference type="ARBA" id="ARBA00003065"/>
    </source>
</evidence>
<dbReference type="PANTHER" id="PTHR33991">
    <property type="entry name" value="DNA REPAIR PROTEIN RECO"/>
    <property type="match status" value="1"/>
</dbReference>
<comment type="function">
    <text evidence="1 8">Involved in DNA repair and RecF pathway recombination.</text>
</comment>
<dbReference type="HAMAP" id="MF_00201">
    <property type="entry name" value="RecO"/>
    <property type="match status" value="1"/>
</dbReference>
<evidence type="ECO:0000256" key="3">
    <source>
        <dbReference type="ARBA" id="ARBA00021310"/>
    </source>
</evidence>
<keyword evidence="11" id="KW-1185">Reference proteome</keyword>
<dbReference type="InterPro" id="IPR042242">
    <property type="entry name" value="RecO_C"/>
</dbReference>
<dbReference type="RefSeq" id="WP_027313967.1">
    <property type="nucleotide sequence ID" value="NZ_JAUESS010000010.1"/>
</dbReference>